<feature type="domain" description="FAD-binding PCMH-type" evidence="17">
    <location>
        <begin position="27"/>
        <end position="190"/>
    </location>
</feature>
<evidence type="ECO:0000256" key="13">
    <source>
        <dbReference type="ARBA" id="ARBA00023306"/>
    </source>
</evidence>
<dbReference type="GO" id="GO:0008762">
    <property type="term" value="F:UDP-N-acetylmuramate dehydrogenase activity"/>
    <property type="evidence" value="ECO:0007669"/>
    <property type="project" value="UniProtKB-UniRule"/>
</dbReference>
<dbReference type="InterPro" id="IPR006094">
    <property type="entry name" value="Oxid_FAD_bind_N"/>
</dbReference>
<keyword evidence="12 16" id="KW-0560">Oxidoreductase</keyword>
<dbReference type="Gene3D" id="3.90.78.10">
    <property type="entry name" value="UDP-N-acetylenolpyruvoylglucosamine reductase, C-terminal domain"/>
    <property type="match status" value="1"/>
</dbReference>
<keyword evidence="9 16" id="KW-0521">NADP</keyword>
<comment type="caution">
    <text evidence="18">The sequence shown here is derived from an EMBL/GenBank/DDBJ whole genome shotgun (WGS) entry which is preliminary data.</text>
</comment>
<evidence type="ECO:0000256" key="5">
    <source>
        <dbReference type="ARBA" id="ARBA00022490"/>
    </source>
</evidence>
<evidence type="ECO:0000256" key="7">
    <source>
        <dbReference type="ARBA" id="ARBA00022630"/>
    </source>
</evidence>
<dbReference type="InterPro" id="IPR011601">
    <property type="entry name" value="MurB_C"/>
</dbReference>
<evidence type="ECO:0000313" key="18">
    <source>
        <dbReference type="EMBL" id="KKS72485.1"/>
    </source>
</evidence>
<dbReference type="InterPro" id="IPR036318">
    <property type="entry name" value="FAD-bd_PCMH-like_sf"/>
</dbReference>
<dbReference type="GO" id="GO:0071949">
    <property type="term" value="F:FAD binding"/>
    <property type="evidence" value="ECO:0007669"/>
    <property type="project" value="InterPro"/>
</dbReference>
<dbReference type="InterPro" id="IPR003170">
    <property type="entry name" value="MurB"/>
</dbReference>
<dbReference type="InterPro" id="IPR016166">
    <property type="entry name" value="FAD-bd_PCMH"/>
</dbReference>
<keyword evidence="7 16" id="KW-0285">Flavoprotein</keyword>
<keyword evidence="6 16" id="KW-0132">Cell division</keyword>
<evidence type="ECO:0000256" key="10">
    <source>
        <dbReference type="ARBA" id="ARBA00022960"/>
    </source>
</evidence>
<proteinExistence type="inferred from homology"/>
<keyword evidence="10 16" id="KW-0133">Cell shape</keyword>
<comment type="subcellular location">
    <subcellularLocation>
        <location evidence="3 16">Cytoplasm</location>
    </subcellularLocation>
</comment>
<dbReference type="PATRIC" id="fig|1619052.3.peg.214"/>
<dbReference type="NCBIfam" id="TIGR00179">
    <property type="entry name" value="murB"/>
    <property type="match status" value="1"/>
</dbReference>
<evidence type="ECO:0000259" key="17">
    <source>
        <dbReference type="PROSITE" id="PS51387"/>
    </source>
</evidence>
<dbReference type="Gene3D" id="3.30.465.10">
    <property type="match status" value="1"/>
</dbReference>
<dbReference type="PANTHER" id="PTHR21071:SF4">
    <property type="entry name" value="UDP-N-ACETYLENOLPYRUVOYLGLUCOSAMINE REDUCTASE"/>
    <property type="match status" value="1"/>
</dbReference>
<evidence type="ECO:0000256" key="16">
    <source>
        <dbReference type="HAMAP-Rule" id="MF_00037"/>
    </source>
</evidence>
<feature type="active site" evidence="16">
    <location>
        <position position="327"/>
    </location>
</feature>
<dbReference type="HAMAP" id="MF_00037">
    <property type="entry name" value="MurB"/>
    <property type="match status" value="1"/>
</dbReference>
<dbReference type="EMBL" id="LCEK01000008">
    <property type="protein sequence ID" value="KKS72485.1"/>
    <property type="molecule type" value="Genomic_DNA"/>
</dbReference>
<evidence type="ECO:0000256" key="3">
    <source>
        <dbReference type="ARBA" id="ARBA00004496"/>
    </source>
</evidence>
<dbReference type="SUPFAM" id="SSF56194">
    <property type="entry name" value="Uridine diphospho-N-Acetylenolpyruvylglucosamine reductase, MurB, C-terminal domain"/>
    <property type="match status" value="1"/>
</dbReference>
<keyword evidence="14 16" id="KW-0961">Cell wall biogenesis/degradation</keyword>
<comment type="function">
    <text evidence="2 16">Cell wall formation.</text>
</comment>
<dbReference type="GO" id="GO:0009252">
    <property type="term" value="P:peptidoglycan biosynthetic process"/>
    <property type="evidence" value="ECO:0007669"/>
    <property type="project" value="UniProtKB-UniRule"/>
</dbReference>
<dbReference type="UniPathway" id="UPA00219"/>
<organism evidence="18 19">
    <name type="scientific">Candidatus Magasanikbacteria bacterium GW2011_GWE2_42_7</name>
    <dbReference type="NCBI Taxonomy" id="1619052"/>
    <lineage>
        <taxon>Bacteria</taxon>
        <taxon>Candidatus Magasanikiibacteriota</taxon>
    </lineage>
</organism>
<evidence type="ECO:0000256" key="8">
    <source>
        <dbReference type="ARBA" id="ARBA00022827"/>
    </source>
</evidence>
<keyword evidence="8 16" id="KW-0274">FAD</keyword>
<comment type="catalytic activity">
    <reaction evidence="15 16">
        <text>UDP-N-acetyl-alpha-D-muramate + NADP(+) = UDP-N-acetyl-3-O-(1-carboxyvinyl)-alpha-D-glucosamine + NADPH + H(+)</text>
        <dbReference type="Rhea" id="RHEA:12248"/>
        <dbReference type="ChEBI" id="CHEBI:15378"/>
        <dbReference type="ChEBI" id="CHEBI:57783"/>
        <dbReference type="ChEBI" id="CHEBI:58349"/>
        <dbReference type="ChEBI" id="CHEBI:68483"/>
        <dbReference type="ChEBI" id="CHEBI:70757"/>
        <dbReference type="EC" id="1.3.1.98"/>
    </reaction>
</comment>
<dbReference type="AlphaFoldDB" id="A0A0G1BGE6"/>
<feature type="active site" evidence="16">
    <location>
        <position position="169"/>
    </location>
</feature>
<dbReference type="Pfam" id="PF01565">
    <property type="entry name" value="FAD_binding_4"/>
    <property type="match status" value="1"/>
</dbReference>
<evidence type="ECO:0000256" key="11">
    <source>
        <dbReference type="ARBA" id="ARBA00022984"/>
    </source>
</evidence>
<dbReference type="PANTHER" id="PTHR21071">
    <property type="entry name" value="UDP-N-ACETYLENOLPYRUVOYLGLUCOSAMINE REDUCTASE"/>
    <property type="match status" value="1"/>
</dbReference>
<reference evidence="18 19" key="1">
    <citation type="journal article" date="2015" name="Nature">
        <title>rRNA introns, odd ribosomes, and small enigmatic genomes across a large radiation of phyla.</title>
        <authorList>
            <person name="Brown C.T."/>
            <person name="Hug L.A."/>
            <person name="Thomas B.C."/>
            <person name="Sharon I."/>
            <person name="Castelle C.J."/>
            <person name="Singh A."/>
            <person name="Wilkins M.J."/>
            <person name="Williams K.H."/>
            <person name="Banfield J.F."/>
        </authorList>
    </citation>
    <scope>NUCLEOTIDE SEQUENCE [LARGE SCALE GENOMIC DNA]</scope>
</reference>
<evidence type="ECO:0000256" key="9">
    <source>
        <dbReference type="ARBA" id="ARBA00022857"/>
    </source>
</evidence>
<keyword evidence="5 16" id="KW-0963">Cytoplasm</keyword>
<evidence type="ECO:0000256" key="2">
    <source>
        <dbReference type="ARBA" id="ARBA00003921"/>
    </source>
</evidence>
<evidence type="ECO:0000256" key="6">
    <source>
        <dbReference type="ARBA" id="ARBA00022618"/>
    </source>
</evidence>
<dbReference type="Gene3D" id="3.30.43.10">
    <property type="entry name" value="Uridine Diphospho-n-acetylenolpyruvylglucosamine Reductase, domain 2"/>
    <property type="match status" value="1"/>
</dbReference>
<comment type="similarity">
    <text evidence="16">Belongs to the MurB family.</text>
</comment>
<gene>
    <name evidence="16" type="primary">murB</name>
    <name evidence="18" type="ORF">UV42_C0008G0004</name>
</gene>
<dbReference type="PROSITE" id="PS51387">
    <property type="entry name" value="FAD_PCMH"/>
    <property type="match status" value="1"/>
</dbReference>
<name>A0A0G1BGE6_9BACT</name>
<comment type="pathway">
    <text evidence="4 16">Cell wall biogenesis; peptidoglycan biosynthesis.</text>
</comment>
<evidence type="ECO:0000256" key="14">
    <source>
        <dbReference type="ARBA" id="ARBA00023316"/>
    </source>
</evidence>
<sequence>MQDLYKKFKDYGKVKLNEPLAKHTTFKIGGPASFFVTVTETKKLVELLTLLDGKGIDYFIHGGGSNTLASDAGYVGVVVDIKTRNTEVQEDVFIADAGCVTVAVAQKSMSAGLTGFEWGVGVPGTIGGAVRGNAGAMGGDMKKDILKVEVYKDGEVITMTNEECEFGYRDSVFKHDGGVILRVYLQLKKAEPDAQLMKKALEHLQYRNSTQPQGFASSGCIFKNPECGMSRKTGSRSAGQNAECLEKLREIDAEKMEQFEKVGKISAGWLIEQAGLKGKKRGKVEISDKHGNFMLNTGGASADDVLGLIDEVKQEVYTRFGIELEEEVAIL</sequence>
<dbReference type="InterPro" id="IPR016167">
    <property type="entry name" value="FAD-bd_PCMH_sub1"/>
</dbReference>
<dbReference type="InterPro" id="IPR036635">
    <property type="entry name" value="MurB_C_sf"/>
</dbReference>
<keyword evidence="11 16" id="KW-0573">Peptidoglycan synthesis</keyword>
<dbReference type="GO" id="GO:0071555">
    <property type="term" value="P:cell wall organization"/>
    <property type="evidence" value="ECO:0007669"/>
    <property type="project" value="UniProtKB-KW"/>
</dbReference>
<dbReference type="EC" id="1.3.1.98" evidence="16"/>
<comment type="cofactor">
    <cofactor evidence="1 16">
        <name>FAD</name>
        <dbReference type="ChEBI" id="CHEBI:57692"/>
    </cofactor>
</comment>
<dbReference type="InterPro" id="IPR016169">
    <property type="entry name" value="FAD-bd_PCMH_sub2"/>
</dbReference>
<keyword evidence="13 16" id="KW-0131">Cell cycle</keyword>
<dbReference type="GO" id="GO:0005829">
    <property type="term" value="C:cytosol"/>
    <property type="evidence" value="ECO:0007669"/>
    <property type="project" value="TreeGrafter"/>
</dbReference>
<evidence type="ECO:0000256" key="15">
    <source>
        <dbReference type="ARBA" id="ARBA00048914"/>
    </source>
</evidence>
<accession>A0A0G1BGE6</accession>
<feature type="active site" description="Proton donor" evidence="16">
    <location>
        <position position="220"/>
    </location>
</feature>
<dbReference type="Pfam" id="PF02873">
    <property type="entry name" value="MurB_C"/>
    <property type="match status" value="1"/>
</dbReference>
<evidence type="ECO:0000256" key="1">
    <source>
        <dbReference type="ARBA" id="ARBA00001974"/>
    </source>
</evidence>
<dbReference type="GO" id="GO:0051301">
    <property type="term" value="P:cell division"/>
    <property type="evidence" value="ECO:0007669"/>
    <property type="project" value="UniProtKB-KW"/>
</dbReference>
<evidence type="ECO:0000256" key="12">
    <source>
        <dbReference type="ARBA" id="ARBA00023002"/>
    </source>
</evidence>
<evidence type="ECO:0000313" key="19">
    <source>
        <dbReference type="Proteomes" id="UP000033867"/>
    </source>
</evidence>
<dbReference type="SUPFAM" id="SSF56176">
    <property type="entry name" value="FAD-binding/transporter-associated domain-like"/>
    <property type="match status" value="1"/>
</dbReference>
<dbReference type="Proteomes" id="UP000033867">
    <property type="component" value="Unassembled WGS sequence"/>
</dbReference>
<dbReference type="GO" id="GO:0008360">
    <property type="term" value="P:regulation of cell shape"/>
    <property type="evidence" value="ECO:0007669"/>
    <property type="project" value="UniProtKB-KW"/>
</dbReference>
<evidence type="ECO:0000256" key="4">
    <source>
        <dbReference type="ARBA" id="ARBA00004752"/>
    </source>
</evidence>
<protein>
    <recommendedName>
        <fullName evidence="16">UDP-N-acetylenolpyruvoylglucosamine reductase</fullName>
        <ecNumber evidence="16">1.3.1.98</ecNumber>
    </recommendedName>
    <alternativeName>
        <fullName evidence="16">UDP-N-acetylmuramate dehydrogenase</fullName>
    </alternativeName>
</protein>